<evidence type="ECO:0000313" key="2">
    <source>
        <dbReference type="EMBL" id="KAL0256098.1"/>
    </source>
</evidence>
<dbReference type="InterPro" id="IPR040151">
    <property type="entry name" value="Gfd2/YDR514C-like"/>
</dbReference>
<dbReference type="RefSeq" id="XP_066629127.1">
    <property type="nucleotide sequence ID" value="XM_066779898.1"/>
</dbReference>
<sequence>MKTFQNAKYDMKSVVGVLDNYIAAKEDNTFRCWKGDPCGVSSVYLNFDQMPDSETEWQAPKHPQAKGRFQLRDAHNSGNDSMFQLRGMLAMAAADTEVSTLQKVPYQNYDHFPLIVGFDVENYEGSHDKHRRKDNHRKGELTEFGFSILDTADVRNIPPGLNCANWFPLIKSRHFRIRGREHLRNGLFTGDKGDRFRFGTSTWISAAEVRSRGFGQLYLISILENREAAKKFARWQ</sequence>
<name>A0ABR3C652_9PEZI</name>
<proteinExistence type="predicted"/>
<dbReference type="GeneID" id="92012575"/>
<dbReference type="Proteomes" id="UP001430584">
    <property type="component" value="Unassembled WGS sequence"/>
</dbReference>
<reference evidence="2 3" key="1">
    <citation type="submission" date="2024-02" db="EMBL/GenBank/DDBJ databases">
        <title>De novo assembly and annotation of 12 fungi associated with fruit tree decline syndrome in Ontario, Canada.</title>
        <authorList>
            <person name="Sulman M."/>
            <person name="Ellouze W."/>
            <person name="Ilyukhin E."/>
        </authorList>
    </citation>
    <scope>NUCLEOTIDE SEQUENCE [LARGE SCALE GENOMIC DNA]</scope>
    <source>
        <strain evidence="2 3">FDS-637</strain>
    </source>
</reference>
<dbReference type="Pfam" id="PF21762">
    <property type="entry name" value="DEDDh_C"/>
    <property type="match status" value="1"/>
</dbReference>
<evidence type="ECO:0000259" key="1">
    <source>
        <dbReference type="Pfam" id="PF21762"/>
    </source>
</evidence>
<gene>
    <name evidence="2" type="ORF">SLS55_008490</name>
</gene>
<comment type="caution">
    <text evidence="2">The sequence shown here is derived from an EMBL/GenBank/DDBJ whole genome shotgun (WGS) entry which is preliminary data.</text>
</comment>
<protein>
    <recommendedName>
        <fullName evidence="1">Gfd2/YDR514C-like C-terminal domain-containing protein</fullName>
    </recommendedName>
</protein>
<dbReference type="InterPro" id="IPR048519">
    <property type="entry name" value="Gfd2/YDR514C-like_C"/>
</dbReference>
<organism evidence="2 3">
    <name type="scientific">Diplodia seriata</name>
    <dbReference type="NCBI Taxonomy" id="420778"/>
    <lineage>
        <taxon>Eukaryota</taxon>
        <taxon>Fungi</taxon>
        <taxon>Dikarya</taxon>
        <taxon>Ascomycota</taxon>
        <taxon>Pezizomycotina</taxon>
        <taxon>Dothideomycetes</taxon>
        <taxon>Dothideomycetes incertae sedis</taxon>
        <taxon>Botryosphaeriales</taxon>
        <taxon>Botryosphaeriaceae</taxon>
        <taxon>Diplodia</taxon>
    </lineage>
</organism>
<accession>A0ABR3C652</accession>
<dbReference type="PANTHER" id="PTHR28083:SF1">
    <property type="entry name" value="GOOD FOR FULL DBP5 ACTIVITY PROTEIN 2"/>
    <property type="match status" value="1"/>
</dbReference>
<keyword evidence="3" id="KW-1185">Reference proteome</keyword>
<evidence type="ECO:0000313" key="3">
    <source>
        <dbReference type="Proteomes" id="UP001430584"/>
    </source>
</evidence>
<dbReference type="EMBL" id="JAJVCZ030000009">
    <property type="protein sequence ID" value="KAL0256098.1"/>
    <property type="molecule type" value="Genomic_DNA"/>
</dbReference>
<feature type="domain" description="Gfd2/YDR514C-like C-terminal" evidence="1">
    <location>
        <begin position="116"/>
        <end position="211"/>
    </location>
</feature>
<dbReference type="PANTHER" id="PTHR28083">
    <property type="entry name" value="GOOD FOR FULL DBP5 ACTIVITY PROTEIN 2"/>
    <property type="match status" value="1"/>
</dbReference>